<dbReference type="STRING" id="644966.Tmar_1572"/>
<dbReference type="Proteomes" id="UP000008915">
    <property type="component" value="Chromosome"/>
</dbReference>
<evidence type="ECO:0000259" key="3">
    <source>
        <dbReference type="Pfam" id="PF01266"/>
    </source>
</evidence>
<gene>
    <name evidence="4" type="ordered locus">Tmar_1572</name>
</gene>
<proteinExistence type="predicted"/>
<dbReference type="Gene3D" id="3.50.50.60">
    <property type="entry name" value="FAD/NAD(P)-binding domain"/>
    <property type="match status" value="2"/>
</dbReference>
<evidence type="ECO:0000313" key="4">
    <source>
        <dbReference type="EMBL" id="ADU51681.1"/>
    </source>
</evidence>
<protein>
    <submittedName>
        <fullName evidence="4">FAD dependent oxidoreductase</fullName>
    </submittedName>
</protein>
<dbReference type="GO" id="GO:0016491">
    <property type="term" value="F:oxidoreductase activity"/>
    <property type="evidence" value="ECO:0007669"/>
    <property type="project" value="UniProtKB-KW"/>
</dbReference>
<reference evidence="5" key="2">
    <citation type="journal article" date="2010" name="Stand. Genomic Sci.">
        <title>Complete genome sequence of Thermaerobacter marianensis type strain (7p75aT).</title>
        <authorList>
            <person name="Han C."/>
            <person name="Gu W."/>
            <person name="Zhang X."/>
            <person name="Lapidus A."/>
            <person name="Nolan M."/>
            <person name="Copeland A."/>
            <person name="Lucas S."/>
            <person name="Glavina Del Rio T."/>
            <person name="Tice H."/>
            <person name="Cheng J."/>
            <person name="Tapia R."/>
            <person name="Goodwin L."/>
            <person name="Pitluck S."/>
            <person name="Pagani I."/>
            <person name="Ivanova N."/>
            <person name="Mavromatis K."/>
            <person name="Mikhailova N."/>
            <person name="Pati A."/>
            <person name="Chen A."/>
            <person name="Palaniappan K."/>
            <person name="Land M."/>
            <person name="Hauser L."/>
            <person name="Chang Y."/>
            <person name="Jeffries C."/>
            <person name="Schneider S."/>
            <person name="Rohde M."/>
            <person name="Goker M."/>
            <person name="Pukall R."/>
            <person name="Woyke T."/>
            <person name="Bristow J."/>
            <person name="Eisen J."/>
            <person name="Markowitz V."/>
            <person name="Hugenholtz P."/>
            <person name="Kyrpides N."/>
            <person name="Klenk H."/>
            <person name="Detter J."/>
        </authorList>
    </citation>
    <scope>NUCLEOTIDE SEQUENCE [LARGE SCALE GENOMIC DNA]</scope>
    <source>
        <strain evidence="5">ATCC 700841 / DSM 12885 / JCM 10246 / 7p75a</strain>
    </source>
</reference>
<dbReference type="eggNOG" id="COG0665">
    <property type="taxonomic scope" value="Bacteria"/>
</dbReference>
<dbReference type="GO" id="GO:0005737">
    <property type="term" value="C:cytoplasm"/>
    <property type="evidence" value="ECO:0007669"/>
    <property type="project" value="TreeGrafter"/>
</dbReference>
<dbReference type="EMBL" id="CP002344">
    <property type="protein sequence ID" value="ADU51681.1"/>
    <property type="molecule type" value="Genomic_DNA"/>
</dbReference>
<dbReference type="SUPFAM" id="SSF51905">
    <property type="entry name" value="FAD/NAD(P)-binding domain"/>
    <property type="match status" value="1"/>
</dbReference>
<dbReference type="HOGENOM" id="CLU_007884_4_1_9"/>
<name>E6SGU7_THEM7</name>
<evidence type="ECO:0000313" key="5">
    <source>
        <dbReference type="Proteomes" id="UP000008915"/>
    </source>
</evidence>
<dbReference type="InterPro" id="IPR006076">
    <property type="entry name" value="FAD-dep_OxRdtase"/>
</dbReference>
<keyword evidence="5" id="KW-1185">Reference proteome</keyword>
<evidence type="ECO:0000256" key="2">
    <source>
        <dbReference type="SAM" id="MobiDB-lite"/>
    </source>
</evidence>
<reference evidence="4 5" key="1">
    <citation type="journal article" date="2010" name="Stand. Genomic Sci.">
        <title>Complete genome sequence of Thermaerobacter marianensis type strain (7p75a).</title>
        <authorList>
            <person name="Han C."/>
            <person name="Gu W."/>
            <person name="Zhang X."/>
            <person name="Lapidus A."/>
            <person name="Nolan M."/>
            <person name="Copeland A."/>
            <person name="Lucas S."/>
            <person name="Del Rio T.G."/>
            <person name="Tice H."/>
            <person name="Cheng J.F."/>
            <person name="Tapia R."/>
            <person name="Goodwin L."/>
            <person name="Pitluck S."/>
            <person name="Pagani I."/>
            <person name="Ivanova N."/>
            <person name="Mavromatis K."/>
            <person name="Mikhailova N."/>
            <person name="Pati A."/>
            <person name="Chen A."/>
            <person name="Palaniappan K."/>
            <person name="Land M."/>
            <person name="Hauser L."/>
            <person name="Chang Y.J."/>
            <person name="Jeffries C.D."/>
            <person name="Schneider S."/>
            <person name="Rohde M."/>
            <person name="Goker M."/>
            <person name="Pukall R."/>
            <person name="Woyke T."/>
            <person name="Bristow J."/>
            <person name="Eisen J.A."/>
            <person name="Markowitz V."/>
            <person name="Hugenholtz P."/>
            <person name="Kyrpides N.C."/>
            <person name="Klenk H.P."/>
            <person name="Detter J.C."/>
        </authorList>
    </citation>
    <scope>NUCLEOTIDE SEQUENCE [LARGE SCALE GENOMIC DNA]</scope>
    <source>
        <strain evidence="5">ATCC 700841 / DSM 12885 / JCM 10246 / 7p75a</strain>
    </source>
</reference>
<dbReference type="Gene3D" id="3.30.9.10">
    <property type="entry name" value="D-Amino Acid Oxidase, subunit A, domain 2"/>
    <property type="match status" value="1"/>
</dbReference>
<sequence length="438" mass="46278">MAFDVVIAGGGIVGLQVAWHLREAGIRRLAVIEKGAAGGGATAHGAGFLSHFTWNPLDARLVRRSTELYALQQRELGGSFFRVTGSYVLATRTPAEEGRGGSPVPAGAPGEGEDPDGAGRASGPDVEASPDVEATVRRLAARAAMVREAGVEVHDVAPAEGAAAVPGWNWDDVAAAWFVPADGTLLPAEAARILAERLRQRDVKILEGTAVRELATGRGSRGPVVAGVRTAEGPVAADAVVVATGVWTRPLLQTAGLDTPLKPYRTQLSFWALPEGLDPAAVPPLHDVTGEYYWLPREGLLAVGDGTQLVEQDPEAFRREPDPEFLEACRRRLEHRLPAARGAELVRGWAHLCDATPDRRPLLGPYGGIQGLHLAVGFNGFGVMRAPAVGELVARFVLGEEPALDGHPLEGVDAVRADRFSGFVDFPMAQGFNTAGEE</sequence>
<dbReference type="OrthoDB" id="9794226at2"/>
<keyword evidence="1" id="KW-0560">Oxidoreductase</keyword>
<feature type="region of interest" description="Disordered" evidence="2">
    <location>
        <begin position="92"/>
        <end position="131"/>
    </location>
</feature>
<dbReference type="Pfam" id="PF01266">
    <property type="entry name" value="DAO"/>
    <property type="match status" value="1"/>
</dbReference>
<accession>E6SGU7</accession>
<dbReference type="RefSeq" id="WP_013495984.1">
    <property type="nucleotide sequence ID" value="NC_014831.1"/>
</dbReference>
<organism evidence="4 5">
    <name type="scientific">Thermaerobacter marianensis (strain ATCC 700841 / DSM 12885 / JCM 10246 / 7p75a)</name>
    <dbReference type="NCBI Taxonomy" id="644966"/>
    <lineage>
        <taxon>Bacteria</taxon>
        <taxon>Bacillati</taxon>
        <taxon>Bacillota</taxon>
        <taxon>Clostridia</taxon>
        <taxon>Eubacteriales</taxon>
        <taxon>Clostridiales Family XVII. Incertae Sedis</taxon>
        <taxon>Thermaerobacter</taxon>
    </lineage>
</organism>
<dbReference type="InterPro" id="IPR036188">
    <property type="entry name" value="FAD/NAD-bd_sf"/>
</dbReference>
<dbReference type="AlphaFoldDB" id="E6SGU7"/>
<dbReference type="PANTHER" id="PTHR13847:SF287">
    <property type="entry name" value="FAD-DEPENDENT OXIDOREDUCTASE DOMAIN-CONTAINING PROTEIN 1"/>
    <property type="match status" value="1"/>
</dbReference>
<dbReference type="PANTHER" id="PTHR13847">
    <property type="entry name" value="SARCOSINE DEHYDROGENASE-RELATED"/>
    <property type="match status" value="1"/>
</dbReference>
<feature type="domain" description="FAD dependent oxidoreductase" evidence="3">
    <location>
        <begin position="4"/>
        <end position="395"/>
    </location>
</feature>
<dbReference type="KEGG" id="tmr:Tmar_1572"/>
<evidence type="ECO:0000256" key="1">
    <source>
        <dbReference type="ARBA" id="ARBA00023002"/>
    </source>
</evidence>